<dbReference type="InterPro" id="IPR003661">
    <property type="entry name" value="HisK_dim/P_dom"/>
</dbReference>
<evidence type="ECO:0000256" key="12">
    <source>
        <dbReference type="ARBA" id="ARBA00023012"/>
    </source>
</evidence>
<keyword evidence="13" id="KW-0472">Membrane</keyword>
<dbReference type="Pfam" id="PF13185">
    <property type="entry name" value="GAF_2"/>
    <property type="match status" value="1"/>
</dbReference>
<keyword evidence="8" id="KW-0812">Transmembrane</keyword>
<evidence type="ECO:0000256" key="2">
    <source>
        <dbReference type="ARBA" id="ARBA00004429"/>
    </source>
</evidence>
<dbReference type="InterPro" id="IPR029016">
    <property type="entry name" value="GAF-like_dom_sf"/>
</dbReference>
<dbReference type="SUPFAM" id="SSF52172">
    <property type="entry name" value="CheY-like"/>
    <property type="match status" value="1"/>
</dbReference>
<comment type="function">
    <text evidence="14">Member of the two-component regulatory system BvgS/BvgA. Phosphorylates BvgA via a four-step phosphorelay in response to environmental signals.</text>
</comment>
<feature type="modified residue" description="4-aspartylphosphate" evidence="17">
    <location>
        <position position="631"/>
    </location>
</feature>
<dbReference type="InterPro" id="IPR035965">
    <property type="entry name" value="PAS-like_dom_sf"/>
</dbReference>
<comment type="catalytic activity">
    <reaction evidence="1">
        <text>ATP + protein L-histidine = ADP + protein N-phospho-L-histidine.</text>
        <dbReference type="EC" id="2.7.13.3"/>
    </reaction>
</comment>
<feature type="domain" description="Histidine kinase" evidence="18">
    <location>
        <begin position="329"/>
        <end position="550"/>
    </location>
</feature>
<dbReference type="SUPFAM" id="SSF55781">
    <property type="entry name" value="GAF domain-like"/>
    <property type="match status" value="1"/>
</dbReference>
<dbReference type="CDD" id="cd00082">
    <property type="entry name" value="HisKA"/>
    <property type="match status" value="1"/>
</dbReference>
<dbReference type="PROSITE" id="PS50110">
    <property type="entry name" value="RESPONSE_REGULATORY"/>
    <property type="match status" value="1"/>
</dbReference>
<comment type="caution">
    <text evidence="22">The sequence shown here is derived from an EMBL/GenBank/DDBJ whole genome shotgun (WGS) entry which is preliminary data.</text>
</comment>
<dbReference type="AlphaFoldDB" id="A0A2T5I506"/>
<feature type="domain" description="PAC" evidence="20">
    <location>
        <begin position="260"/>
        <end position="311"/>
    </location>
</feature>
<dbReference type="InterPro" id="IPR011006">
    <property type="entry name" value="CheY-like_superfamily"/>
</dbReference>
<dbReference type="InterPro" id="IPR004358">
    <property type="entry name" value="Sig_transdc_His_kin-like_C"/>
</dbReference>
<evidence type="ECO:0000259" key="18">
    <source>
        <dbReference type="PROSITE" id="PS50109"/>
    </source>
</evidence>
<evidence type="ECO:0000259" key="19">
    <source>
        <dbReference type="PROSITE" id="PS50110"/>
    </source>
</evidence>
<evidence type="ECO:0000259" key="20">
    <source>
        <dbReference type="PROSITE" id="PS50113"/>
    </source>
</evidence>
<keyword evidence="12" id="KW-0902">Two-component regulatory system</keyword>
<evidence type="ECO:0000256" key="8">
    <source>
        <dbReference type="ARBA" id="ARBA00022692"/>
    </source>
</evidence>
<keyword evidence="10" id="KW-0067">ATP-binding</keyword>
<reference evidence="22 23" key="1">
    <citation type="submission" date="2018-04" db="EMBL/GenBank/DDBJ databases">
        <title>Active sludge and wastewater microbial communities from Klosterneuburg, Austria.</title>
        <authorList>
            <person name="Wagner M."/>
        </authorList>
    </citation>
    <scope>NUCLEOTIDE SEQUENCE [LARGE SCALE GENOMIC DNA]</scope>
    <source>
        <strain evidence="22 23">Nm49</strain>
    </source>
</reference>
<dbReference type="PANTHER" id="PTHR43047">
    <property type="entry name" value="TWO-COMPONENT HISTIDINE PROTEIN KINASE"/>
    <property type="match status" value="1"/>
</dbReference>
<dbReference type="SMART" id="SM00065">
    <property type="entry name" value="GAF"/>
    <property type="match status" value="1"/>
</dbReference>
<dbReference type="FunFam" id="3.30.565.10:FF:000010">
    <property type="entry name" value="Sensor histidine kinase RcsC"/>
    <property type="match status" value="1"/>
</dbReference>
<dbReference type="GO" id="GO:0000155">
    <property type="term" value="F:phosphorelay sensor kinase activity"/>
    <property type="evidence" value="ECO:0007669"/>
    <property type="project" value="InterPro"/>
</dbReference>
<dbReference type="Proteomes" id="UP000244128">
    <property type="component" value="Unassembled WGS sequence"/>
</dbReference>
<keyword evidence="4" id="KW-1003">Cell membrane</keyword>
<dbReference type="RefSeq" id="WP_107801855.1">
    <property type="nucleotide sequence ID" value="NZ_QAOI01000001.1"/>
</dbReference>
<dbReference type="EMBL" id="QAOI01000001">
    <property type="protein sequence ID" value="PTQ78886.1"/>
    <property type="molecule type" value="Genomic_DNA"/>
</dbReference>
<dbReference type="InterPro" id="IPR001789">
    <property type="entry name" value="Sig_transdc_resp-reg_receiver"/>
</dbReference>
<dbReference type="InterPro" id="IPR008207">
    <property type="entry name" value="Sig_transdc_His_kin_Hpt_dom"/>
</dbReference>
<evidence type="ECO:0000313" key="23">
    <source>
        <dbReference type="Proteomes" id="UP000244128"/>
    </source>
</evidence>
<keyword evidence="10" id="KW-0547">Nucleotide-binding</keyword>
<dbReference type="SUPFAM" id="SSF47384">
    <property type="entry name" value="Homodimeric domain of signal transducing histidine kinase"/>
    <property type="match status" value="1"/>
</dbReference>
<dbReference type="PROSITE" id="PS50894">
    <property type="entry name" value="HPT"/>
    <property type="match status" value="1"/>
</dbReference>
<evidence type="ECO:0000256" key="11">
    <source>
        <dbReference type="ARBA" id="ARBA00022989"/>
    </source>
</evidence>
<evidence type="ECO:0000256" key="9">
    <source>
        <dbReference type="ARBA" id="ARBA00022777"/>
    </source>
</evidence>
<proteinExistence type="predicted"/>
<organism evidence="22 23">
    <name type="scientific">Nitrosomonas oligotropha</name>
    <dbReference type="NCBI Taxonomy" id="42354"/>
    <lineage>
        <taxon>Bacteria</taxon>
        <taxon>Pseudomonadati</taxon>
        <taxon>Pseudomonadota</taxon>
        <taxon>Betaproteobacteria</taxon>
        <taxon>Nitrosomonadales</taxon>
        <taxon>Nitrosomonadaceae</taxon>
        <taxon>Nitrosomonas</taxon>
    </lineage>
</organism>
<comment type="subcellular location">
    <subcellularLocation>
        <location evidence="2">Cell inner membrane</location>
        <topology evidence="2">Multi-pass membrane protein</topology>
    </subcellularLocation>
</comment>
<evidence type="ECO:0000256" key="4">
    <source>
        <dbReference type="ARBA" id="ARBA00022475"/>
    </source>
</evidence>
<name>A0A2T5I506_9PROT</name>
<dbReference type="InterPro" id="IPR036890">
    <property type="entry name" value="HATPase_C_sf"/>
</dbReference>
<keyword evidence="6 17" id="KW-0597">Phosphoprotein</keyword>
<dbReference type="Pfam" id="PF00512">
    <property type="entry name" value="HisKA"/>
    <property type="match status" value="1"/>
</dbReference>
<evidence type="ECO:0000256" key="7">
    <source>
        <dbReference type="ARBA" id="ARBA00022679"/>
    </source>
</evidence>
<dbReference type="Gene3D" id="3.40.50.2300">
    <property type="match status" value="1"/>
</dbReference>
<dbReference type="SMART" id="SM00388">
    <property type="entry name" value="HisKA"/>
    <property type="match status" value="1"/>
</dbReference>
<evidence type="ECO:0000256" key="10">
    <source>
        <dbReference type="ARBA" id="ARBA00022840"/>
    </source>
</evidence>
<protein>
    <recommendedName>
        <fullName evidence="15">Virulence sensor protein BvgS</fullName>
        <ecNumber evidence="3">2.7.13.3</ecNumber>
    </recommendedName>
</protein>
<evidence type="ECO:0000256" key="3">
    <source>
        <dbReference type="ARBA" id="ARBA00012438"/>
    </source>
</evidence>
<dbReference type="CDD" id="cd17546">
    <property type="entry name" value="REC_hyHK_CKI1_RcsC-like"/>
    <property type="match status" value="1"/>
</dbReference>
<dbReference type="GO" id="GO:0005886">
    <property type="term" value="C:plasma membrane"/>
    <property type="evidence" value="ECO:0007669"/>
    <property type="project" value="UniProtKB-SubCell"/>
</dbReference>
<keyword evidence="11" id="KW-1133">Transmembrane helix</keyword>
<dbReference type="InterPro" id="IPR005467">
    <property type="entry name" value="His_kinase_dom"/>
</dbReference>
<feature type="domain" description="HPt" evidence="21">
    <location>
        <begin position="737"/>
        <end position="832"/>
    </location>
</feature>
<dbReference type="InterPro" id="IPR003018">
    <property type="entry name" value="GAF"/>
</dbReference>
<evidence type="ECO:0000256" key="17">
    <source>
        <dbReference type="PROSITE-ProRule" id="PRU00169"/>
    </source>
</evidence>
<evidence type="ECO:0000256" key="5">
    <source>
        <dbReference type="ARBA" id="ARBA00022519"/>
    </source>
</evidence>
<dbReference type="SUPFAM" id="SSF55874">
    <property type="entry name" value="ATPase domain of HSP90 chaperone/DNA topoisomerase II/histidine kinase"/>
    <property type="match status" value="1"/>
</dbReference>
<dbReference type="SMART" id="SM00448">
    <property type="entry name" value="REC"/>
    <property type="match status" value="1"/>
</dbReference>
<dbReference type="InterPro" id="IPR036097">
    <property type="entry name" value="HisK_dim/P_sf"/>
</dbReference>
<accession>A0A2T5I506</accession>
<dbReference type="PRINTS" id="PR00344">
    <property type="entry name" value="BCTRLSENSOR"/>
</dbReference>
<keyword evidence="9" id="KW-0418">Kinase</keyword>
<evidence type="ECO:0000256" key="13">
    <source>
        <dbReference type="ARBA" id="ARBA00023136"/>
    </source>
</evidence>
<evidence type="ECO:0000256" key="1">
    <source>
        <dbReference type="ARBA" id="ARBA00000085"/>
    </source>
</evidence>
<dbReference type="Pfam" id="PF01627">
    <property type="entry name" value="Hpt"/>
    <property type="match status" value="1"/>
</dbReference>
<dbReference type="PROSITE" id="PS50109">
    <property type="entry name" value="HIS_KIN"/>
    <property type="match status" value="1"/>
</dbReference>
<dbReference type="Gene3D" id="1.10.287.130">
    <property type="match status" value="1"/>
</dbReference>
<dbReference type="InterPro" id="IPR003594">
    <property type="entry name" value="HATPase_dom"/>
</dbReference>
<sequence length="832" mass="93124">MSNQTYIGEPSGQPPSLWYSSAMEQLVEVVQMLSMARDLPTVMEIVRHAARKLTGADGATFVLRDNGMCFYAEEDAISPLWKGQRFPMSACISGWTMINRQSAVIEDIYADSRIPADAYRPTFVRSLAMVPIRTLDPIGAIGNYWAEQYHPTLEQIKVLQALADTTAVALENVRVYEELEQRVEQRTLELQSILDNVQVGVIFAVDGRVVRTNPKVAEIFRFITAGALLDMPLRSLFCKSNKDDSLIDIARPYLDKNLVFNVESNLLRQDGENFWAHLIAKSLDLGSYSGGEIWVIHDINEMKVKERKLKELKRSAETANQAKDSFLATMSHEIRTPLAGMLGMLELLSMTHLDKEQQSTLDAAWNSGRGLLRIVSDILDWSKIEEGKLELSMRPTSIKRLLQEVVNTYSRAASAKNLVLWQQADDRIGSSHIVDPLRLSQVLNNFVSNAIKFTQGGEVVVRAELIDRTENGERIRFSVSDTGIGIDEKTQRKLFQRYRQGNADTARMYGGTGLGLAICRRLAELMDGSIELDSKPELGSTFSIILALPLGDAPGEVVRYLDHEAQQRRALPLFKQSENSPLVLAVDDHPINRDLLARQIKLLGLRVRTAENGREALQIWRNGHFALVITDCHMPEMDGYGLAKSIRKIESEQKLRPVPIIAWTANALDEEVRNCHAAGMNELLVKPASLAQLKAVLAKSLSLALAGKDETGALVESELCDKTRVIDFSELSKVVPDAADHIQVLRDFQVHIRNDYNELLEILEKDELVIVSEIAHRMVGSSRMVGAKQLAKACKAVEWSARRKDTADTKKAKELLDDAIKQFDNFLLQKSD</sequence>
<evidence type="ECO:0000313" key="22">
    <source>
        <dbReference type="EMBL" id="PTQ78886.1"/>
    </source>
</evidence>
<dbReference type="SMART" id="SM00387">
    <property type="entry name" value="HATPase_c"/>
    <property type="match status" value="1"/>
</dbReference>
<keyword evidence="5" id="KW-0997">Cell inner membrane</keyword>
<dbReference type="Gene3D" id="3.30.565.10">
    <property type="entry name" value="Histidine kinase-like ATPase, C-terminal domain"/>
    <property type="match status" value="1"/>
</dbReference>
<evidence type="ECO:0000256" key="14">
    <source>
        <dbReference type="ARBA" id="ARBA00058004"/>
    </source>
</evidence>
<dbReference type="InterPro" id="IPR036641">
    <property type="entry name" value="HPT_dom_sf"/>
</dbReference>
<dbReference type="CDD" id="cd16922">
    <property type="entry name" value="HATPase_EvgS-ArcB-TorS-like"/>
    <property type="match status" value="1"/>
</dbReference>
<dbReference type="SUPFAM" id="SSF55785">
    <property type="entry name" value="PYP-like sensor domain (PAS domain)"/>
    <property type="match status" value="1"/>
</dbReference>
<evidence type="ECO:0000256" key="15">
    <source>
        <dbReference type="ARBA" id="ARBA00070152"/>
    </source>
</evidence>
<evidence type="ECO:0000259" key="21">
    <source>
        <dbReference type="PROSITE" id="PS50894"/>
    </source>
</evidence>
<keyword evidence="7" id="KW-0808">Transferase</keyword>
<dbReference type="Gene3D" id="3.30.450.20">
    <property type="entry name" value="PAS domain"/>
    <property type="match status" value="1"/>
</dbReference>
<evidence type="ECO:0000256" key="16">
    <source>
        <dbReference type="PROSITE-ProRule" id="PRU00110"/>
    </source>
</evidence>
<dbReference type="Gene3D" id="1.20.120.160">
    <property type="entry name" value="HPT domain"/>
    <property type="match status" value="1"/>
</dbReference>
<dbReference type="SUPFAM" id="SSF47226">
    <property type="entry name" value="Histidine-containing phosphotransfer domain, HPT domain"/>
    <property type="match status" value="1"/>
</dbReference>
<feature type="domain" description="Response regulatory" evidence="19">
    <location>
        <begin position="582"/>
        <end position="701"/>
    </location>
</feature>
<dbReference type="PROSITE" id="PS50113">
    <property type="entry name" value="PAC"/>
    <property type="match status" value="1"/>
</dbReference>
<evidence type="ECO:0000256" key="6">
    <source>
        <dbReference type="ARBA" id="ARBA00022553"/>
    </source>
</evidence>
<dbReference type="InterPro" id="IPR000700">
    <property type="entry name" value="PAS-assoc_C"/>
</dbReference>
<dbReference type="Pfam" id="PF02518">
    <property type="entry name" value="HATPase_c"/>
    <property type="match status" value="1"/>
</dbReference>
<dbReference type="EC" id="2.7.13.3" evidence="3"/>
<gene>
    <name evidence="22" type="ORF">C8R26_101202</name>
</gene>
<dbReference type="Gene3D" id="3.30.450.40">
    <property type="match status" value="1"/>
</dbReference>
<feature type="modified residue" description="Phosphohistidine" evidence="16">
    <location>
        <position position="776"/>
    </location>
</feature>
<dbReference type="Pfam" id="PF00072">
    <property type="entry name" value="Response_reg"/>
    <property type="match status" value="1"/>
</dbReference>